<dbReference type="Gene3D" id="3.30.60.30">
    <property type="match status" value="1"/>
</dbReference>
<dbReference type="AlphaFoldDB" id="A0A9D4V2L3"/>
<reference evidence="4" key="1">
    <citation type="submission" date="2021-01" db="EMBL/GenBank/DDBJ databases">
        <title>Adiantum capillus-veneris genome.</title>
        <authorList>
            <person name="Fang Y."/>
            <person name="Liao Q."/>
        </authorList>
    </citation>
    <scope>NUCLEOTIDE SEQUENCE</scope>
    <source>
        <strain evidence="4">H3</strain>
        <tissue evidence="4">Leaf</tissue>
    </source>
</reference>
<dbReference type="SUPFAM" id="SSF100897">
    <property type="entry name" value="Plant proteinase inhibitors"/>
    <property type="match status" value="1"/>
</dbReference>
<keyword evidence="2" id="KW-0646">Protease inhibitor</keyword>
<dbReference type="OrthoDB" id="1539471at2759"/>
<name>A0A9D4V2L3_ADICA</name>
<feature type="signal peptide" evidence="3">
    <location>
        <begin position="1"/>
        <end position="26"/>
    </location>
</feature>
<evidence type="ECO:0000313" key="4">
    <source>
        <dbReference type="EMBL" id="KAI5078261.1"/>
    </source>
</evidence>
<keyword evidence="5" id="KW-1185">Reference proteome</keyword>
<dbReference type="PANTHER" id="PTHR33832:SF15">
    <property type="entry name" value="SERINE-TYPE ENDOPEPTIDASE INHIBITOR"/>
    <property type="match status" value="1"/>
</dbReference>
<evidence type="ECO:0000256" key="1">
    <source>
        <dbReference type="ARBA" id="ARBA00007766"/>
    </source>
</evidence>
<feature type="chain" id="PRO_5038539239" evidence="3">
    <location>
        <begin position="27"/>
        <end position="74"/>
    </location>
</feature>
<gene>
    <name evidence="4" type="ORF">GOP47_0005932</name>
</gene>
<dbReference type="InterPro" id="IPR051391">
    <property type="entry name" value="Protease_inhibitor_I20"/>
</dbReference>
<comment type="similarity">
    <text evidence="1">Belongs to the protease inhibitor I20 (potato type II proteinase inhibitor) family.</text>
</comment>
<dbReference type="PANTHER" id="PTHR33832">
    <property type="entry name" value="SERINE-TYPE ENDOPEPTIDASE INHIBITOR"/>
    <property type="match status" value="1"/>
</dbReference>
<proteinExistence type="inferred from homology"/>
<evidence type="ECO:0000256" key="3">
    <source>
        <dbReference type="SAM" id="SignalP"/>
    </source>
</evidence>
<evidence type="ECO:0000256" key="2">
    <source>
        <dbReference type="ARBA" id="ARBA00022900"/>
    </source>
</evidence>
<accession>A0A9D4V2L3</accession>
<protein>
    <submittedName>
        <fullName evidence="4">Uncharacterized protein</fullName>
    </submittedName>
</protein>
<sequence length="74" mass="7745">MTSESLQYMAVIFLLLASPGIESVDACALYCLDGVAYTTCPSSPNQHLPAQCNCCGLTSGCQLHRSDGTVAVNC</sequence>
<keyword evidence="3" id="KW-0732">Signal</keyword>
<dbReference type="InterPro" id="IPR003465">
    <property type="entry name" value="Prot_inh_I20"/>
</dbReference>
<keyword evidence="2" id="KW-0722">Serine protease inhibitor</keyword>
<dbReference type="Proteomes" id="UP000886520">
    <property type="component" value="Chromosome 6"/>
</dbReference>
<dbReference type="GO" id="GO:0004867">
    <property type="term" value="F:serine-type endopeptidase inhibitor activity"/>
    <property type="evidence" value="ECO:0007669"/>
    <property type="project" value="UniProtKB-KW"/>
</dbReference>
<dbReference type="EMBL" id="JABFUD020000006">
    <property type="protein sequence ID" value="KAI5078261.1"/>
    <property type="molecule type" value="Genomic_DNA"/>
</dbReference>
<organism evidence="4 5">
    <name type="scientific">Adiantum capillus-veneris</name>
    <name type="common">Maidenhair fern</name>
    <dbReference type="NCBI Taxonomy" id="13818"/>
    <lineage>
        <taxon>Eukaryota</taxon>
        <taxon>Viridiplantae</taxon>
        <taxon>Streptophyta</taxon>
        <taxon>Embryophyta</taxon>
        <taxon>Tracheophyta</taxon>
        <taxon>Polypodiopsida</taxon>
        <taxon>Polypodiidae</taxon>
        <taxon>Polypodiales</taxon>
        <taxon>Pteridineae</taxon>
        <taxon>Pteridaceae</taxon>
        <taxon>Vittarioideae</taxon>
        <taxon>Adiantum</taxon>
    </lineage>
</organism>
<dbReference type="Pfam" id="PF02428">
    <property type="entry name" value="Prot_inhib_II"/>
    <property type="match status" value="1"/>
</dbReference>
<comment type="caution">
    <text evidence="4">The sequence shown here is derived from an EMBL/GenBank/DDBJ whole genome shotgun (WGS) entry which is preliminary data.</text>
</comment>
<evidence type="ECO:0000313" key="5">
    <source>
        <dbReference type="Proteomes" id="UP000886520"/>
    </source>
</evidence>